<proteinExistence type="predicted"/>
<evidence type="ECO:0000313" key="1">
    <source>
        <dbReference type="EMBL" id="CAL1370868.1"/>
    </source>
</evidence>
<organism evidence="1 2">
    <name type="scientific">Linum trigynum</name>
    <dbReference type="NCBI Taxonomy" id="586398"/>
    <lineage>
        <taxon>Eukaryota</taxon>
        <taxon>Viridiplantae</taxon>
        <taxon>Streptophyta</taxon>
        <taxon>Embryophyta</taxon>
        <taxon>Tracheophyta</taxon>
        <taxon>Spermatophyta</taxon>
        <taxon>Magnoliopsida</taxon>
        <taxon>eudicotyledons</taxon>
        <taxon>Gunneridae</taxon>
        <taxon>Pentapetalae</taxon>
        <taxon>rosids</taxon>
        <taxon>fabids</taxon>
        <taxon>Malpighiales</taxon>
        <taxon>Linaceae</taxon>
        <taxon>Linum</taxon>
    </lineage>
</organism>
<gene>
    <name evidence="1" type="ORF">LTRI10_LOCUS12962</name>
</gene>
<dbReference type="EMBL" id="OZ034815">
    <property type="protein sequence ID" value="CAL1370868.1"/>
    <property type="molecule type" value="Genomic_DNA"/>
</dbReference>
<dbReference type="AlphaFoldDB" id="A0AAV2DAE1"/>
<reference evidence="1 2" key="1">
    <citation type="submission" date="2024-04" db="EMBL/GenBank/DDBJ databases">
        <authorList>
            <person name="Fracassetti M."/>
        </authorList>
    </citation>
    <scope>NUCLEOTIDE SEQUENCE [LARGE SCALE GENOMIC DNA]</scope>
</reference>
<dbReference type="Proteomes" id="UP001497516">
    <property type="component" value="Chromosome 2"/>
</dbReference>
<evidence type="ECO:0000313" key="2">
    <source>
        <dbReference type="Proteomes" id="UP001497516"/>
    </source>
</evidence>
<accession>A0AAV2DAE1</accession>
<name>A0AAV2DAE1_9ROSI</name>
<protein>
    <submittedName>
        <fullName evidence="1">Uncharacterized protein</fullName>
    </submittedName>
</protein>
<sequence length="113" mass="12274">MSFGDRASLIGRTSLATNDDHLGADIGKRVLGCQGKETRFEKGRKRRSSASVTAIALTASSPSPLQPLSPTRHRYCLCATPSLLSILPAKDDDCELRGEREVNRRELAQSFTG</sequence>
<keyword evidence="2" id="KW-1185">Reference proteome</keyword>